<dbReference type="AlphaFoldDB" id="A0A6G1EPW0"/>
<keyword evidence="2" id="KW-1185">Reference proteome</keyword>
<comment type="caution">
    <text evidence="1">The sequence shown here is derived from an EMBL/GenBank/DDBJ whole genome shotgun (WGS) entry which is preliminary data.</text>
</comment>
<protein>
    <submittedName>
        <fullName evidence="1">Uncharacterized protein</fullName>
    </submittedName>
</protein>
<name>A0A6G1EPW0_9ORYZ</name>
<sequence>MGEEQEAPHYPNLDKYYEPRHRGAMIEQGEVIWLPYYTTKAMSMQFNYMCTRDQEMCDRVRTKKVSD</sequence>
<gene>
    <name evidence="1" type="ORF">E2562_027014</name>
</gene>
<dbReference type="Proteomes" id="UP000479710">
    <property type="component" value="Unassembled WGS sequence"/>
</dbReference>
<proteinExistence type="predicted"/>
<reference evidence="1 2" key="1">
    <citation type="submission" date="2019-11" db="EMBL/GenBank/DDBJ databases">
        <title>Whole genome sequence of Oryza granulata.</title>
        <authorList>
            <person name="Li W."/>
        </authorList>
    </citation>
    <scope>NUCLEOTIDE SEQUENCE [LARGE SCALE GENOMIC DNA]</scope>
    <source>
        <strain evidence="2">cv. Menghai</strain>
        <tissue evidence="1">Leaf</tissue>
    </source>
</reference>
<evidence type="ECO:0000313" key="1">
    <source>
        <dbReference type="EMBL" id="KAF0926670.1"/>
    </source>
</evidence>
<dbReference type="EMBL" id="SPHZ02000003">
    <property type="protein sequence ID" value="KAF0926670.1"/>
    <property type="molecule type" value="Genomic_DNA"/>
</dbReference>
<organism evidence="1 2">
    <name type="scientific">Oryza meyeriana var. granulata</name>
    <dbReference type="NCBI Taxonomy" id="110450"/>
    <lineage>
        <taxon>Eukaryota</taxon>
        <taxon>Viridiplantae</taxon>
        <taxon>Streptophyta</taxon>
        <taxon>Embryophyta</taxon>
        <taxon>Tracheophyta</taxon>
        <taxon>Spermatophyta</taxon>
        <taxon>Magnoliopsida</taxon>
        <taxon>Liliopsida</taxon>
        <taxon>Poales</taxon>
        <taxon>Poaceae</taxon>
        <taxon>BOP clade</taxon>
        <taxon>Oryzoideae</taxon>
        <taxon>Oryzeae</taxon>
        <taxon>Oryzinae</taxon>
        <taxon>Oryza</taxon>
        <taxon>Oryza meyeriana</taxon>
    </lineage>
</organism>
<accession>A0A6G1EPW0</accession>
<evidence type="ECO:0000313" key="2">
    <source>
        <dbReference type="Proteomes" id="UP000479710"/>
    </source>
</evidence>